<evidence type="ECO:0000256" key="1">
    <source>
        <dbReference type="SAM" id="MobiDB-lite"/>
    </source>
</evidence>
<dbReference type="Proteomes" id="UP001596200">
    <property type="component" value="Unassembled WGS sequence"/>
</dbReference>
<sequence>MIPAAFDHARTDTAHRGRDAARTAVAAVPGRGGTRPGGMPRPSPDRREPCRRGRAAAVAVLPDRRERMDPADRTHRPAHRLIRAHSRRARPGHPPLAARTTAAPPHTDARLQGRGPTAQKQPAAVVRGTASDA</sequence>
<feature type="compositionally biased region" description="Basic residues" evidence="1">
    <location>
        <begin position="76"/>
        <end position="91"/>
    </location>
</feature>
<evidence type="ECO:0000313" key="2">
    <source>
        <dbReference type="EMBL" id="MFC5915146.1"/>
    </source>
</evidence>
<feature type="compositionally biased region" description="Low complexity" evidence="1">
    <location>
        <begin position="95"/>
        <end position="106"/>
    </location>
</feature>
<feature type="compositionally biased region" description="Basic and acidic residues" evidence="1">
    <location>
        <begin position="7"/>
        <end position="21"/>
    </location>
</feature>
<name>A0ABW1GMM6_9ACTN</name>
<feature type="compositionally biased region" description="Basic and acidic residues" evidence="1">
    <location>
        <begin position="62"/>
        <end position="75"/>
    </location>
</feature>
<proteinExistence type="predicted"/>
<keyword evidence="3" id="KW-1185">Reference proteome</keyword>
<comment type="caution">
    <text evidence="2">The sequence shown here is derived from an EMBL/GenBank/DDBJ whole genome shotgun (WGS) entry which is preliminary data.</text>
</comment>
<feature type="region of interest" description="Disordered" evidence="1">
    <location>
        <begin position="1"/>
        <end position="133"/>
    </location>
</feature>
<organism evidence="2 3">
    <name type="scientific">Streptomyces pulveraceus</name>
    <dbReference type="NCBI Taxonomy" id="68258"/>
    <lineage>
        <taxon>Bacteria</taxon>
        <taxon>Bacillati</taxon>
        <taxon>Actinomycetota</taxon>
        <taxon>Actinomycetes</taxon>
        <taxon>Kitasatosporales</taxon>
        <taxon>Streptomycetaceae</taxon>
        <taxon>Streptomyces</taxon>
    </lineage>
</organism>
<reference evidence="3" key="1">
    <citation type="journal article" date="2019" name="Int. J. Syst. Evol. Microbiol.">
        <title>The Global Catalogue of Microorganisms (GCM) 10K type strain sequencing project: providing services to taxonomists for standard genome sequencing and annotation.</title>
        <authorList>
            <consortium name="The Broad Institute Genomics Platform"/>
            <consortium name="The Broad Institute Genome Sequencing Center for Infectious Disease"/>
            <person name="Wu L."/>
            <person name="Ma J."/>
        </authorList>
    </citation>
    <scope>NUCLEOTIDE SEQUENCE [LARGE SCALE GENOMIC DNA]</scope>
    <source>
        <strain evidence="3">JCM 4147</strain>
    </source>
</reference>
<gene>
    <name evidence="2" type="ORF">ACFP1B_17215</name>
</gene>
<dbReference type="RefSeq" id="WP_344517036.1">
    <property type="nucleotide sequence ID" value="NZ_BAAATU010000052.1"/>
</dbReference>
<dbReference type="EMBL" id="JBHSPU010000016">
    <property type="protein sequence ID" value="MFC5915146.1"/>
    <property type="molecule type" value="Genomic_DNA"/>
</dbReference>
<accession>A0ABW1GMM6</accession>
<protein>
    <submittedName>
        <fullName evidence="2">Uncharacterized protein</fullName>
    </submittedName>
</protein>
<evidence type="ECO:0000313" key="3">
    <source>
        <dbReference type="Proteomes" id="UP001596200"/>
    </source>
</evidence>